<gene>
    <name evidence="8" type="ORF">lacNasYZ03_09250</name>
</gene>
<evidence type="ECO:0000256" key="4">
    <source>
        <dbReference type="ARBA" id="ARBA00023172"/>
    </source>
</evidence>
<evidence type="ECO:0000259" key="6">
    <source>
        <dbReference type="PROSITE" id="PS51898"/>
    </source>
</evidence>
<evidence type="ECO:0000256" key="3">
    <source>
        <dbReference type="ARBA" id="ARBA00023125"/>
    </source>
</evidence>
<dbReference type="SUPFAM" id="SSF56349">
    <property type="entry name" value="DNA breaking-rejoining enzymes"/>
    <property type="match status" value="1"/>
</dbReference>
<dbReference type="PANTHER" id="PTHR30349:SF64">
    <property type="entry name" value="PROPHAGE INTEGRASE INTD-RELATED"/>
    <property type="match status" value="1"/>
</dbReference>
<evidence type="ECO:0000313" key="8">
    <source>
        <dbReference type="EMBL" id="GHW01238.1"/>
    </source>
</evidence>
<dbReference type="InterPro" id="IPR010998">
    <property type="entry name" value="Integrase_recombinase_N"/>
</dbReference>
<dbReference type="PROSITE" id="PS51900">
    <property type="entry name" value="CB"/>
    <property type="match status" value="1"/>
</dbReference>
<dbReference type="EMBL" id="BOCI01000250">
    <property type="protein sequence ID" value="GHW01238.1"/>
    <property type="molecule type" value="Genomic_DNA"/>
</dbReference>
<keyword evidence="9" id="KW-1185">Reference proteome</keyword>
<protein>
    <submittedName>
        <fullName evidence="8">Site-specific integrase</fullName>
    </submittedName>
</protein>
<dbReference type="InterPro" id="IPR011010">
    <property type="entry name" value="DNA_brk_join_enz"/>
</dbReference>
<dbReference type="RefSeq" id="WP_201331727.1">
    <property type="nucleotide sequence ID" value="NZ_BOCG01000717.1"/>
</dbReference>
<feature type="domain" description="Core-binding (CB)" evidence="7">
    <location>
        <begin position="56"/>
        <end position="140"/>
    </location>
</feature>
<evidence type="ECO:0000313" key="9">
    <source>
        <dbReference type="Proteomes" id="UP000616547"/>
    </source>
</evidence>
<reference evidence="9" key="1">
    <citation type="submission" date="2021-01" db="EMBL/GenBank/DDBJ databases">
        <title>Draft genome sequence of Nasalis larvatus strain YZ03.</title>
        <authorList>
            <person name="Suzuki-Hashido N."/>
            <person name="Tsuchida S."/>
            <person name="Hayakawa T."/>
        </authorList>
    </citation>
    <scope>NUCLEOTIDE SEQUENCE [LARGE SCALE GENOMIC DNA]</scope>
    <source>
        <strain evidence="9">YZ03</strain>
    </source>
</reference>
<dbReference type="Gene3D" id="1.10.150.130">
    <property type="match status" value="1"/>
</dbReference>
<evidence type="ECO:0000256" key="5">
    <source>
        <dbReference type="PROSITE-ProRule" id="PRU01248"/>
    </source>
</evidence>
<accession>A0ABQ3W432</accession>
<dbReference type="Gene3D" id="1.10.443.10">
    <property type="entry name" value="Intergrase catalytic core"/>
    <property type="match status" value="1"/>
</dbReference>
<evidence type="ECO:0000259" key="7">
    <source>
        <dbReference type="PROSITE" id="PS51900"/>
    </source>
</evidence>
<dbReference type="PANTHER" id="PTHR30349">
    <property type="entry name" value="PHAGE INTEGRASE-RELATED"/>
    <property type="match status" value="1"/>
</dbReference>
<dbReference type="InterPro" id="IPR050090">
    <property type="entry name" value="Tyrosine_recombinase_XerCD"/>
</dbReference>
<dbReference type="Proteomes" id="UP000616547">
    <property type="component" value="Unassembled WGS sequence"/>
</dbReference>
<dbReference type="Pfam" id="PF00589">
    <property type="entry name" value="Phage_integrase"/>
    <property type="match status" value="1"/>
</dbReference>
<proteinExistence type="inferred from homology"/>
<comment type="caution">
    <text evidence="8">The sequence shown here is derived from an EMBL/GenBank/DDBJ whole genome shotgun (WGS) entry which is preliminary data.</text>
</comment>
<keyword evidence="3 5" id="KW-0238">DNA-binding</keyword>
<sequence length="361" mass="41783">MAFIEKKDSGWRAKISWYDANGKRHTKSKQGFETKRLAQQWANKMEVAKDKQQLSPTDPIFVEYFLEWAQTFKMSKVSDNTKKRYINIGHLIEQYFGKAKISSITQRSYQQFINSYGHDHSKSTMEKVHGTIKSCAKYAVYEGTIPRNFADQITLVWDESKTRHVEYLSRSEIKSLIASLEDNISPKYVSRYMILCAIYTGMRFGEILALEWDDIDYNNHTIRVNKSYDYIAHRTKKPKTASSNRFIRVSSKFLDLIAPLKVNGQERVFAPSDGSYISSSATNHTLRRHLAKCGLEKEGFHFHSLRHSHVALLLFSGVPLYAISKRLGHADMSVTAKKYAYLIDELRQQSDHQIEEILEDL</sequence>
<evidence type="ECO:0000256" key="1">
    <source>
        <dbReference type="ARBA" id="ARBA00008857"/>
    </source>
</evidence>
<evidence type="ECO:0000256" key="2">
    <source>
        <dbReference type="ARBA" id="ARBA00022908"/>
    </source>
</evidence>
<keyword evidence="4" id="KW-0233">DNA recombination</keyword>
<dbReference type="InterPro" id="IPR013762">
    <property type="entry name" value="Integrase-like_cat_sf"/>
</dbReference>
<organism evidence="8 9">
    <name type="scientific">Lactobacillus nasalidis</name>
    <dbReference type="NCBI Taxonomy" id="2797258"/>
    <lineage>
        <taxon>Bacteria</taxon>
        <taxon>Bacillati</taxon>
        <taxon>Bacillota</taxon>
        <taxon>Bacilli</taxon>
        <taxon>Lactobacillales</taxon>
        <taxon>Lactobacillaceae</taxon>
        <taxon>Lactobacillus</taxon>
    </lineage>
</organism>
<dbReference type="PROSITE" id="PS51898">
    <property type="entry name" value="TYR_RECOMBINASE"/>
    <property type="match status" value="1"/>
</dbReference>
<dbReference type="InterPro" id="IPR004107">
    <property type="entry name" value="Integrase_SAM-like_N"/>
</dbReference>
<dbReference type="Pfam" id="PF14659">
    <property type="entry name" value="Phage_int_SAM_3"/>
    <property type="match status" value="1"/>
</dbReference>
<keyword evidence="2" id="KW-0229">DNA integration</keyword>
<comment type="similarity">
    <text evidence="1">Belongs to the 'phage' integrase family.</text>
</comment>
<dbReference type="Pfam" id="PF14657">
    <property type="entry name" value="Arm-DNA-bind_4"/>
    <property type="match status" value="1"/>
</dbReference>
<name>A0ABQ3W432_9LACO</name>
<feature type="domain" description="Tyr recombinase" evidence="6">
    <location>
        <begin position="163"/>
        <end position="353"/>
    </location>
</feature>
<dbReference type="InterPro" id="IPR044068">
    <property type="entry name" value="CB"/>
</dbReference>
<dbReference type="CDD" id="cd01189">
    <property type="entry name" value="INT_ICEBs1_C_like"/>
    <property type="match status" value="1"/>
</dbReference>
<dbReference type="InterPro" id="IPR002104">
    <property type="entry name" value="Integrase_catalytic"/>
</dbReference>
<dbReference type="InterPro" id="IPR028259">
    <property type="entry name" value="AP2-like_int_N"/>
</dbReference>